<dbReference type="Pfam" id="PF00182">
    <property type="entry name" value="Glyco_hydro_19"/>
    <property type="match status" value="1"/>
</dbReference>
<dbReference type="Gene3D" id="1.10.530.10">
    <property type="match status" value="1"/>
</dbReference>
<dbReference type="GO" id="GO:0008843">
    <property type="term" value="F:endochitinase activity"/>
    <property type="evidence" value="ECO:0007669"/>
    <property type="project" value="UniProtKB-EC"/>
</dbReference>
<evidence type="ECO:0000256" key="3">
    <source>
        <dbReference type="ARBA" id="ARBA00022729"/>
    </source>
</evidence>
<protein>
    <recommendedName>
        <fullName evidence="2">chitinase</fullName>
        <ecNumber evidence="2">3.2.1.14</ecNumber>
    </recommendedName>
</protein>
<evidence type="ECO:0000256" key="7">
    <source>
        <dbReference type="ARBA" id="ARBA00023295"/>
    </source>
</evidence>
<keyword evidence="4" id="KW-0378">Hydrolase</keyword>
<keyword evidence="12" id="KW-1185">Reference proteome</keyword>
<reference evidence="11" key="1">
    <citation type="journal article" date="2022" name="Plant J.">
        <title>Strategies of tolerance reflected in two North American maple genomes.</title>
        <authorList>
            <person name="McEvoy S.L."/>
            <person name="Sezen U.U."/>
            <person name="Trouern-Trend A."/>
            <person name="McMahon S.M."/>
            <person name="Schaberg P.G."/>
            <person name="Yang J."/>
            <person name="Wegrzyn J.L."/>
            <person name="Swenson N.G."/>
        </authorList>
    </citation>
    <scope>NUCLEOTIDE SEQUENCE</scope>
    <source>
        <strain evidence="11">91603</strain>
    </source>
</reference>
<dbReference type="Pfam" id="PF05627">
    <property type="entry name" value="AvrRpt-cleavage"/>
    <property type="match status" value="1"/>
</dbReference>
<evidence type="ECO:0000256" key="1">
    <source>
        <dbReference type="ARBA" id="ARBA00000822"/>
    </source>
</evidence>
<dbReference type="EMBL" id="JAJSOW010000105">
    <property type="protein sequence ID" value="KAI9165798.1"/>
    <property type="molecule type" value="Genomic_DNA"/>
</dbReference>
<dbReference type="Proteomes" id="UP001064489">
    <property type="component" value="Chromosome 10"/>
</dbReference>
<dbReference type="GO" id="GO:0050832">
    <property type="term" value="P:defense response to fungus"/>
    <property type="evidence" value="ECO:0007669"/>
    <property type="project" value="TreeGrafter"/>
</dbReference>
<reference evidence="11" key="2">
    <citation type="submission" date="2023-02" db="EMBL/GenBank/DDBJ databases">
        <authorList>
            <person name="Swenson N.G."/>
            <person name="Wegrzyn J.L."/>
            <person name="Mcevoy S.L."/>
        </authorList>
    </citation>
    <scope>NUCLEOTIDE SEQUENCE</scope>
    <source>
        <strain evidence="11">91603</strain>
        <tissue evidence="11">Leaf</tissue>
    </source>
</reference>
<sequence>MSSLPKFGEWDVNNPASAEGFSVIFAKASDEKRAGSSHHRQYEKGNVSSQRKYDSSKRIFDKNDKNNYSVKRFTTAAYCGTNCQSQCRQAGPTPTPTVPSGGGGGGDVGSIISQTLFNSCSSIETMLDALAMDSILTMLSSPLPDPSTGLAQQVMPTFGGGNSQLSWLKLHTKPQVRNTATTTTGQAGTAIRADLINNPDLVATDPVISFRTAIWFWMTPQGNKPSSHNVITERWTPSDADRSANRVPGYGVITNIINGGKECQGRANDKVASRIGFYRRYCNILGVSYGNNLDCYNQRPFA</sequence>
<gene>
    <name evidence="11" type="ORF">LWI28_020719</name>
</gene>
<evidence type="ECO:0000313" key="11">
    <source>
        <dbReference type="EMBL" id="KAI9165798.1"/>
    </source>
</evidence>
<dbReference type="InterPro" id="IPR023346">
    <property type="entry name" value="Lysozyme-like_dom_sf"/>
</dbReference>
<evidence type="ECO:0000256" key="4">
    <source>
        <dbReference type="ARBA" id="ARBA00022801"/>
    </source>
</evidence>
<keyword evidence="8" id="KW-0624">Polysaccharide degradation</keyword>
<dbReference type="PROSITE" id="PS00774">
    <property type="entry name" value="CHITINASE_19_2"/>
    <property type="match status" value="1"/>
</dbReference>
<keyword evidence="7" id="KW-0326">Glycosidase</keyword>
<evidence type="ECO:0000259" key="10">
    <source>
        <dbReference type="PROSITE" id="PS00774"/>
    </source>
</evidence>
<evidence type="ECO:0000256" key="2">
    <source>
        <dbReference type="ARBA" id="ARBA00012729"/>
    </source>
</evidence>
<keyword evidence="5" id="KW-0146">Chitin degradation</keyword>
<feature type="region of interest" description="Disordered" evidence="9">
    <location>
        <begin position="30"/>
        <end position="58"/>
    </location>
</feature>
<evidence type="ECO:0000313" key="12">
    <source>
        <dbReference type="Proteomes" id="UP001064489"/>
    </source>
</evidence>
<evidence type="ECO:0000256" key="9">
    <source>
        <dbReference type="SAM" id="MobiDB-lite"/>
    </source>
</evidence>
<evidence type="ECO:0000256" key="5">
    <source>
        <dbReference type="ARBA" id="ARBA00023024"/>
    </source>
</evidence>
<evidence type="ECO:0000256" key="6">
    <source>
        <dbReference type="ARBA" id="ARBA00023277"/>
    </source>
</evidence>
<keyword evidence="6" id="KW-0119">Carbohydrate metabolism</keyword>
<dbReference type="SUPFAM" id="SSF53955">
    <property type="entry name" value="Lysozyme-like"/>
    <property type="match status" value="1"/>
</dbReference>
<dbReference type="GO" id="GO:0016998">
    <property type="term" value="P:cell wall macromolecule catabolic process"/>
    <property type="evidence" value="ECO:0007669"/>
    <property type="project" value="InterPro"/>
</dbReference>
<dbReference type="EC" id="3.2.1.14" evidence="2"/>
<accession>A0AAD5NM17</accession>
<proteinExistence type="predicted"/>
<name>A0AAD5NM17_ACENE</name>
<dbReference type="PANTHER" id="PTHR22595">
    <property type="entry name" value="CHITINASE-RELATED"/>
    <property type="match status" value="1"/>
</dbReference>
<dbReference type="AlphaFoldDB" id="A0AAD5NM17"/>
<evidence type="ECO:0000256" key="8">
    <source>
        <dbReference type="ARBA" id="ARBA00023326"/>
    </source>
</evidence>
<organism evidence="11 12">
    <name type="scientific">Acer negundo</name>
    <name type="common">Box elder</name>
    <dbReference type="NCBI Taxonomy" id="4023"/>
    <lineage>
        <taxon>Eukaryota</taxon>
        <taxon>Viridiplantae</taxon>
        <taxon>Streptophyta</taxon>
        <taxon>Embryophyta</taxon>
        <taxon>Tracheophyta</taxon>
        <taxon>Spermatophyta</taxon>
        <taxon>Magnoliopsida</taxon>
        <taxon>eudicotyledons</taxon>
        <taxon>Gunneridae</taxon>
        <taxon>Pentapetalae</taxon>
        <taxon>rosids</taxon>
        <taxon>malvids</taxon>
        <taxon>Sapindales</taxon>
        <taxon>Sapindaceae</taxon>
        <taxon>Hippocastanoideae</taxon>
        <taxon>Acereae</taxon>
        <taxon>Acer</taxon>
    </lineage>
</organism>
<dbReference type="PANTHER" id="PTHR22595:SF171">
    <property type="entry name" value="BASIC ENDOCHITINASE B"/>
    <property type="match status" value="1"/>
</dbReference>
<comment type="caution">
    <text evidence="11">The sequence shown here is derived from an EMBL/GenBank/DDBJ whole genome shotgun (WGS) entry which is preliminary data.</text>
</comment>
<comment type="catalytic activity">
    <reaction evidence="1">
        <text>Random endo-hydrolysis of N-acetyl-beta-D-glucosaminide (1-&gt;4)-beta-linkages in chitin and chitodextrins.</text>
        <dbReference type="EC" id="3.2.1.14"/>
    </reaction>
</comment>
<dbReference type="InterPro" id="IPR008700">
    <property type="entry name" value="TypeIII_avirulence_cleave"/>
</dbReference>
<keyword evidence="3" id="KW-0732">Signal</keyword>
<dbReference type="CDD" id="cd00325">
    <property type="entry name" value="chitinase_GH19"/>
    <property type="match status" value="1"/>
</dbReference>
<feature type="domain" description="Glycoside hydrolase family 19 catalytic" evidence="10">
    <location>
        <begin position="208"/>
        <end position="218"/>
    </location>
</feature>
<dbReference type="GO" id="GO:0006032">
    <property type="term" value="P:chitin catabolic process"/>
    <property type="evidence" value="ECO:0007669"/>
    <property type="project" value="UniProtKB-KW"/>
</dbReference>
<dbReference type="InterPro" id="IPR000726">
    <property type="entry name" value="Glyco_hydro_19_cat"/>
</dbReference>
<dbReference type="GO" id="GO:0000272">
    <property type="term" value="P:polysaccharide catabolic process"/>
    <property type="evidence" value="ECO:0007669"/>
    <property type="project" value="UniProtKB-KW"/>
</dbReference>